<evidence type="ECO:0000313" key="2">
    <source>
        <dbReference type="Proteomes" id="UP000245396"/>
    </source>
</evidence>
<dbReference type="CDD" id="cd02440">
    <property type="entry name" value="AdoMet_MTases"/>
    <property type="match status" value="1"/>
</dbReference>
<organism evidence="1 2">
    <name type="scientific">Pseudaminobacter salicylatoxidans</name>
    <dbReference type="NCBI Taxonomy" id="93369"/>
    <lineage>
        <taxon>Bacteria</taxon>
        <taxon>Pseudomonadati</taxon>
        <taxon>Pseudomonadota</taxon>
        <taxon>Alphaproteobacteria</taxon>
        <taxon>Hyphomicrobiales</taxon>
        <taxon>Phyllobacteriaceae</taxon>
        <taxon>Pseudaminobacter</taxon>
    </lineage>
</organism>
<gene>
    <name evidence="1" type="ORF">C7441_114105</name>
</gene>
<keyword evidence="2" id="KW-1185">Reference proteome</keyword>
<sequence length="297" mass="33015">MVDMPHADEVESFIAEVTSDSCVERCAAATSFDAEYVAQTLATYSGELRVSMGLLTGVELRDRRILEVGAGLGLATFLLHRLGYDCTALEPAATGFGFMHALSAAIRDHLGLDNVRLLPLGAEDLDPDLHGVFDVMFSANVLEHIAKLEAAIHGMSRTLAADGIMIHTCPNYTVPFEPHYGVALFPSRPAMTPWTRRFHTEELWQSFNFITARQVERLSKQAQLQVRFEPGMMARAFERLLSDPVFAERQGATMVWLARALKWSGGLFVLRNWPASLATPMQFRATRPTSARSTRMR</sequence>
<dbReference type="EMBL" id="QGGG01000014">
    <property type="protein sequence ID" value="PWJ79828.1"/>
    <property type="molecule type" value="Genomic_DNA"/>
</dbReference>
<dbReference type="GO" id="GO:0008168">
    <property type="term" value="F:methyltransferase activity"/>
    <property type="evidence" value="ECO:0007669"/>
    <property type="project" value="UniProtKB-KW"/>
</dbReference>
<protein>
    <submittedName>
        <fullName evidence="1">Methyltransferase family protein</fullName>
    </submittedName>
</protein>
<evidence type="ECO:0000313" key="1">
    <source>
        <dbReference type="EMBL" id="PWJ79828.1"/>
    </source>
</evidence>
<comment type="caution">
    <text evidence="1">The sequence shown here is derived from an EMBL/GenBank/DDBJ whole genome shotgun (WGS) entry which is preliminary data.</text>
</comment>
<keyword evidence="1" id="KW-0489">Methyltransferase</keyword>
<dbReference type="OrthoDB" id="5292182at2"/>
<keyword evidence="1" id="KW-0808">Transferase</keyword>
<dbReference type="GO" id="GO:0032259">
    <property type="term" value="P:methylation"/>
    <property type="evidence" value="ECO:0007669"/>
    <property type="project" value="UniProtKB-KW"/>
</dbReference>
<dbReference type="STRING" id="1192868.GCA_000304395_03499"/>
<proteinExistence type="predicted"/>
<name>A0A316BYU3_PSESE</name>
<dbReference type="Pfam" id="PF13489">
    <property type="entry name" value="Methyltransf_23"/>
    <property type="match status" value="1"/>
</dbReference>
<dbReference type="AlphaFoldDB" id="A0A316BYU3"/>
<dbReference type="SUPFAM" id="SSF53335">
    <property type="entry name" value="S-adenosyl-L-methionine-dependent methyltransferases"/>
    <property type="match status" value="1"/>
</dbReference>
<dbReference type="InterPro" id="IPR029063">
    <property type="entry name" value="SAM-dependent_MTases_sf"/>
</dbReference>
<dbReference type="Proteomes" id="UP000245396">
    <property type="component" value="Unassembled WGS sequence"/>
</dbReference>
<accession>A0A316BYU3</accession>
<dbReference type="RefSeq" id="WP_146201525.1">
    <property type="nucleotide sequence ID" value="NZ_QGGG01000014.1"/>
</dbReference>
<reference evidence="1 2" key="1">
    <citation type="submission" date="2018-05" db="EMBL/GenBank/DDBJ databases">
        <title>Genomic Encyclopedia of Type Strains, Phase IV (KMG-IV): sequencing the most valuable type-strain genomes for metagenomic binning, comparative biology and taxonomic classification.</title>
        <authorList>
            <person name="Goeker M."/>
        </authorList>
    </citation>
    <scope>NUCLEOTIDE SEQUENCE [LARGE SCALE GENOMIC DNA]</scope>
    <source>
        <strain evidence="1 2">DSM 6986</strain>
    </source>
</reference>
<dbReference type="Gene3D" id="3.40.50.150">
    <property type="entry name" value="Vaccinia Virus protein VP39"/>
    <property type="match status" value="1"/>
</dbReference>